<proteinExistence type="predicted"/>
<feature type="chain" id="PRO_5046100741" description="MYXO-CTERM domain-containing protein" evidence="2">
    <location>
        <begin position="38"/>
        <end position="106"/>
    </location>
</feature>
<dbReference type="Proteomes" id="UP000615455">
    <property type="component" value="Unassembled WGS sequence"/>
</dbReference>
<dbReference type="RefSeq" id="WP_229758012.1">
    <property type="nucleotide sequence ID" value="NZ_BMHE01000084.1"/>
</dbReference>
<keyword evidence="4" id="KW-1185">Reference proteome</keyword>
<dbReference type="EMBL" id="BMHE01000084">
    <property type="protein sequence ID" value="GGA16156.1"/>
    <property type="molecule type" value="Genomic_DNA"/>
</dbReference>
<accession>A0ABQ1FJ64</accession>
<evidence type="ECO:0000256" key="2">
    <source>
        <dbReference type="SAM" id="SignalP"/>
    </source>
</evidence>
<organism evidence="3 4">
    <name type="scientific">Paenibacillus marchantiophytorum</name>
    <dbReference type="NCBI Taxonomy" id="1619310"/>
    <lineage>
        <taxon>Bacteria</taxon>
        <taxon>Bacillati</taxon>
        <taxon>Bacillota</taxon>
        <taxon>Bacilli</taxon>
        <taxon>Bacillales</taxon>
        <taxon>Paenibacillaceae</taxon>
        <taxon>Paenibacillus</taxon>
    </lineage>
</organism>
<name>A0ABQ1FJ64_9BACL</name>
<dbReference type="NCBIfam" id="NF041742">
    <property type="entry name" value="WGxxGxxG_fam"/>
    <property type="match status" value="1"/>
</dbReference>
<gene>
    <name evidence="3" type="ORF">GCM10008018_71000</name>
</gene>
<reference evidence="4" key="1">
    <citation type="journal article" date="2019" name="Int. J. Syst. Evol. Microbiol.">
        <title>The Global Catalogue of Microorganisms (GCM) 10K type strain sequencing project: providing services to taxonomists for standard genome sequencing and annotation.</title>
        <authorList>
            <consortium name="The Broad Institute Genomics Platform"/>
            <consortium name="The Broad Institute Genome Sequencing Center for Infectious Disease"/>
            <person name="Wu L."/>
            <person name="Ma J."/>
        </authorList>
    </citation>
    <scope>NUCLEOTIDE SEQUENCE [LARGE SCALE GENOMIC DNA]</scope>
    <source>
        <strain evidence="4">CGMCC 1.15043</strain>
    </source>
</reference>
<keyword evidence="1" id="KW-0812">Transmembrane</keyword>
<dbReference type="NCBIfam" id="TIGR01167">
    <property type="entry name" value="LPXTG_anchor"/>
    <property type="match status" value="1"/>
</dbReference>
<sequence>MSIQIILRRENQMKKKAFTFFLSICFMFLLCTGVSSAADSTGMTGSANNGYGSVNGTTTTNSYGTNSTATYRTNAATDNNNSNWGWLGLLGLVGLAGLKKRNREHT</sequence>
<dbReference type="NCBIfam" id="NF038039">
    <property type="entry name" value="WGxxGxxG-CTERM"/>
    <property type="match status" value="1"/>
</dbReference>
<feature type="signal peptide" evidence="2">
    <location>
        <begin position="1"/>
        <end position="37"/>
    </location>
</feature>
<evidence type="ECO:0000313" key="4">
    <source>
        <dbReference type="Proteomes" id="UP000615455"/>
    </source>
</evidence>
<feature type="transmembrane region" description="Helical" evidence="1">
    <location>
        <begin position="81"/>
        <end position="98"/>
    </location>
</feature>
<keyword evidence="1" id="KW-0472">Membrane</keyword>
<evidence type="ECO:0000313" key="3">
    <source>
        <dbReference type="EMBL" id="GGA16156.1"/>
    </source>
</evidence>
<keyword evidence="2" id="KW-0732">Signal</keyword>
<comment type="caution">
    <text evidence="3">The sequence shown here is derived from an EMBL/GenBank/DDBJ whole genome shotgun (WGS) entry which is preliminary data.</text>
</comment>
<evidence type="ECO:0000256" key="1">
    <source>
        <dbReference type="SAM" id="Phobius"/>
    </source>
</evidence>
<protein>
    <recommendedName>
        <fullName evidence="5">MYXO-CTERM domain-containing protein</fullName>
    </recommendedName>
</protein>
<evidence type="ECO:0008006" key="5">
    <source>
        <dbReference type="Google" id="ProtNLM"/>
    </source>
</evidence>
<keyword evidence="1" id="KW-1133">Transmembrane helix</keyword>